<proteinExistence type="predicted"/>
<dbReference type="EMBL" id="JAZEWV010000029">
    <property type="protein sequence ID" value="MEE4545433.1"/>
    <property type="molecule type" value="Genomic_DNA"/>
</dbReference>
<keyword evidence="2" id="KW-1133">Transmembrane helix</keyword>
<evidence type="ECO:0000313" key="3">
    <source>
        <dbReference type="EMBL" id="MEE4545433.1"/>
    </source>
</evidence>
<keyword evidence="4" id="KW-1185">Reference proteome</keyword>
<feature type="region of interest" description="Disordered" evidence="1">
    <location>
        <begin position="285"/>
        <end position="332"/>
    </location>
</feature>
<feature type="compositionally biased region" description="Basic and acidic residues" evidence="1">
    <location>
        <begin position="298"/>
        <end position="311"/>
    </location>
</feature>
<feature type="transmembrane region" description="Helical" evidence="2">
    <location>
        <begin position="204"/>
        <end position="226"/>
    </location>
</feature>
<protein>
    <submittedName>
        <fullName evidence="3">Uncharacterized protein</fullName>
    </submittedName>
</protein>
<sequence>MGRRPRDWHPLAAADPVPGDPDAILDEVAHLKHVATLLRREAGDLRVIAQGDGLVGRYAEALRDGARDLEGHLGETAGRYERVHGHLTCWAHELAGLQADAARILRAAREDAGADPGSGSGADDPLAAHRASLAKVEALRDERAGHYGHLLGHQIDDKIKDSRWQRLKNAVHDWQGVISLAVDVMSWTATVIAVAALLTTPAGWVAGLALWLSFGVLAGHLLLAAAGDGSWADIAMDAFGLLTMHVGNAALTELRAVRDATKRAAQAAADEAAAANSARATQAVRDRASAVVNRRGATRAERAKARHDRNIARASNRRAGRDAADAEASTPMPEATRWEAVRMGGEKESMNVHKDIQRMRAAYPRNAAVALASEGADARKRVFEATWMAATTVDGFDKGAGSSDIYPSKWQYGPYGRLKDRYTREIGSAW</sequence>
<comment type="caution">
    <text evidence="3">The sequence shown here is derived from an EMBL/GenBank/DDBJ whole genome shotgun (WGS) entry which is preliminary data.</text>
</comment>
<evidence type="ECO:0000256" key="2">
    <source>
        <dbReference type="SAM" id="Phobius"/>
    </source>
</evidence>
<reference evidence="3 4" key="1">
    <citation type="submission" date="2023-12" db="EMBL/GenBank/DDBJ databases">
        <title>Streptomyces sp. V4-01.</title>
        <authorList>
            <person name="Somphong A."/>
            <person name="Phongsopitanun W."/>
        </authorList>
    </citation>
    <scope>NUCLEOTIDE SEQUENCE [LARGE SCALE GENOMIC DNA]</scope>
    <source>
        <strain evidence="3 4">V4-01</strain>
    </source>
</reference>
<keyword evidence="2" id="KW-0472">Membrane</keyword>
<dbReference type="Proteomes" id="UP001344658">
    <property type="component" value="Unassembled WGS sequence"/>
</dbReference>
<organism evidence="3 4">
    <name type="scientific">Actinacidiphila polyblastidii</name>
    <dbReference type="NCBI Taxonomy" id="3110430"/>
    <lineage>
        <taxon>Bacteria</taxon>
        <taxon>Bacillati</taxon>
        <taxon>Actinomycetota</taxon>
        <taxon>Actinomycetes</taxon>
        <taxon>Kitasatosporales</taxon>
        <taxon>Streptomycetaceae</taxon>
        <taxon>Actinacidiphila</taxon>
    </lineage>
</organism>
<evidence type="ECO:0000256" key="1">
    <source>
        <dbReference type="SAM" id="MobiDB-lite"/>
    </source>
</evidence>
<dbReference type="RefSeq" id="WP_330799052.1">
    <property type="nucleotide sequence ID" value="NZ_JAZEWV010000029.1"/>
</dbReference>
<feature type="transmembrane region" description="Helical" evidence="2">
    <location>
        <begin position="176"/>
        <end position="198"/>
    </location>
</feature>
<name>A0ABU7PHX5_9ACTN</name>
<evidence type="ECO:0000313" key="4">
    <source>
        <dbReference type="Proteomes" id="UP001344658"/>
    </source>
</evidence>
<keyword evidence="2" id="KW-0812">Transmembrane</keyword>
<gene>
    <name evidence="3" type="ORF">V2S66_26125</name>
</gene>
<accession>A0ABU7PHX5</accession>